<dbReference type="EMBL" id="JAHUTJ010053247">
    <property type="protein sequence ID" value="MED6285424.1"/>
    <property type="molecule type" value="Genomic_DNA"/>
</dbReference>
<evidence type="ECO:0000313" key="3">
    <source>
        <dbReference type="Proteomes" id="UP001352852"/>
    </source>
</evidence>
<gene>
    <name evidence="2" type="ORF">CHARACLAT_029188</name>
</gene>
<keyword evidence="3" id="KW-1185">Reference proteome</keyword>
<protein>
    <submittedName>
        <fullName evidence="2">Uncharacterized protein</fullName>
    </submittedName>
</protein>
<feature type="region of interest" description="Disordered" evidence="1">
    <location>
        <begin position="1"/>
        <end position="34"/>
    </location>
</feature>
<feature type="compositionally biased region" description="Low complexity" evidence="1">
    <location>
        <begin position="83"/>
        <end position="96"/>
    </location>
</feature>
<feature type="region of interest" description="Disordered" evidence="1">
    <location>
        <begin position="83"/>
        <end position="107"/>
    </location>
</feature>
<comment type="caution">
    <text evidence="2">The sequence shown here is derived from an EMBL/GenBank/DDBJ whole genome shotgun (WGS) entry which is preliminary data.</text>
</comment>
<dbReference type="Proteomes" id="UP001352852">
    <property type="component" value="Unassembled WGS sequence"/>
</dbReference>
<reference evidence="2 3" key="1">
    <citation type="submission" date="2021-06" db="EMBL/GenBank/DDBJ databases">
        <authorList>
            <person name="Palmer J.M."/>
        </authorList>
    </citation>
    <scope>NUCLEOTIDE SEQUENCE [LARGE SCALE GENOMIC DNA]</scope>
    <source>
        <strain evidence="2 3">CL_MEX2019</strain>
        <tissue evidence="2">Muscle</tissue>
    </source>
</reference>
<evidence type="ECO:0000256" key="1">
    <source>
        <dbReference type="SAM" id="MobiDB-lite"/>
    </source>
</evidence>
<proteinExistence type="predicted"/>
<sequence>MPTSHDQTGKRYGGLPLRSPLTLPDSDREAVEETGGSITEFALERFSPSDDDIRFYTRFASYHHLLTYWHQIEPATKSILCAGSHSSASSGATAAPDKAKDPPHRPKRCLPMIDELFLFLV</sequence>
<name>A0ABU7EE27_9TELE</name>
<organism evidence="2 3">
    <name type="scientific">Characodon lateralis</name>
    <dbReference type="NCBI Taxonomy" id="208331"/>
    <lineage>
        <taxon>Eukaryota</taxon>
        <taxon>Metazoa</taxon>
        <taxon>Chordata</taxon>
        <taxon>Craniata</taxon>
        <taxon>Vertebrata</taxon>
        <taxon>Euteleostomi</taxon>
        <taxon>Actinopterygii</taxon>
        <taxon>Neopterygii</taxon>
        <taxon>Teleostei</taxon>
        <taxon>Neoteleostei</taxon>
        <taxon>Acanthomorphata</taxon>
        <taxon>Ovalentaria</taxon>
        <taxon>Atherinomorphae</taxon>
        <taxon>Cyprinodontiformes</taxon>
        <taxon>Goodeidae</taxon>
        <taxon>Characodon</taxon>
    </lineage>
</organism>
<evidence type="ECO:0000313" key="2">
    <source>
        <dbReference type="EMBL" id="MED6285424.1"/>
    </source>
</evidence>
<accession>A0ABU7EE27</accession>